<keyword evidence="4" id="KW-1185">Reference proteome</keyword>
<dbReference type="GO" id="GO:1905515">
    <property type="term" value="P:non-motile cilium assembly"/>
    <property type="evidence" value="ECO:0007669"/>
    <property type="project" value="TreeGrafter"/>
</dbReference>
<protein>
    <submittedName>
        <fullName evidence="5">Pericentriolar material 1 protein C-terminal domain-containing protein</fullName>
    </submittedName>
</protein>
<keyword evidence="1" id="KW-0175">Coiled coil</keyword>
<feature type="compositionally biased region" description="Basic and acidic residues" evidence="2">
    <location>
        <begin position="341"/>
        <end position="355"/>
    </location>
</feature>
<accession>A0A914ZND1</accession>
<dbReference type="PANTHER" id="PTHR14164:SF12">
    <property type="entry name" value="PERICENTRIOLAR MATERIAL 1 PROTEIN"/>
    <property type="match status" value="1"/>
</dbReference>
<feature type="region of interest" description="Disordered" evidence="2">
    <location>
        <begin position="238"/>
        <end position="355"/>
    </location>
</feature>
<organism evidence="4 5">
    <name type="scientific">Parascaris univalens</name>
    <name type="common">Nematode worm</name>
    <dbReference type="NCBI Taxonomy" id="6257"/>
    <lineage>
        <taxon>Eukaryota</taxon>
        <taxon>Metazoa</taxon>
        <taxon>Ecdysozoa</taxon>
        <taxon>Nematoda</taxon>
        <taxon>Chromadorea</taxon>
        <taxon>Rhabditida</taxon>
        <taxon>Spirurina</taxon>
        <taxon>Ascaridomorpha</taxon>
        <taxon>Ascaridoidea</taxon>
        <taxon>Ascarididae</taxon>
        <taxon>Parascaris</taxon>
    </lineage>
</organism>
<dbReference type="Proteomes" id="UP000887569">
    <property type="component" value="Unplaced"/>
</dbReference>
<reference evidence="5" key="1">
    <citation type="submission" date="2022-11" db="UniProtKB">
        <authorList>
            <consortium name="WormBaseParasite"/>
        </authorList>
    </citation>
    <scope>IDENTIFICATION</scope>
</reference>
<evidence type="ECO:0000256" key="1">
    <source>
        <dbReference type="SAM" id="Coils"/>
    </source>
</evidence>
<dbReference type="GO" id="GO:0036064">
    <property type="term" value="C:ciliary basal body"/>
    <property type="evidence" value="ECO:0007669"/>
    <property type="project" value="TreeGrafter"/>
</dbReference>
<dbReference type="GO" id="GO:0034454">
    <property type="term" value="P:microtubule anchoring at centrosome"/>
    <property type="evidence" value="ECO:0007669"/>
    <property type="project" value="InterPro"/>
</dbReference>
<evidence type="ECO:0000313" key="4">
    <source>
        <dbReference type="Proteomes" id="UP000887569"/>
    </source>
</evidence>
<dbReference type="PANTHER" id="PTHR14164">
    <property type="entry name" value="PERICENTRIOLAR MATERIAL 1-RELATED"/>
    <property type="match status" value="1"/>
</dbReference>
<name>A0A914ZND1_PARUN</name>
<feature type="compositionally biased region" description="Polar residues" evidence="2">
    <location>
        <begin position="1"/>
        <end position="18"/>
    </location>
</feature>
<evidence type="ECO:0000313" key="5">
    <source>
        <dbReference type="WBParaSite" id="PgB10_g080_t01"/>
    </source>
</evidence>
<dbReference type="WBParaSite" id="PgB10_g080_t01">
    <property type="protein sequence ID" value="PgB10_g080_t01"/>
    <property type="gene ID" value="PgB10_g080"/>
</dbReference>
<feature type="domain" description="Pericentriolar material 1 protein C-terminal" evidence="3">
    <location>
        <begin position="684"/>
        <end position="794"/>
    </location>
</feature>
<dbReference type="AlphaFoldDB" id="A0A914ZND1"/>
<proteinExistence type="predicted"/>
<dbReference type="InterPro" id="IPR031446">
    <property type="entry name" value="PCM1_C"/>
</dbReference>
<feature type="compositionally biased region" description="Basic and acidic residues" evidence="2">
    <location>
        <begin position="586"/>
        <end position="595"/>
    </location>
</feature>
<feature type="coiled-coil region" evidence="1">
    <location>
        <begin position="167"/>
        <end position="237"/>
    </location>
</feature>
<feature type="region of interest" description="Disordered" evidence="2">
    <location>
        <begin position="101"/>
        <end position="142"/>
    </location>
</feature>
<evidence type="ECO:0000256" key="2">
    <source>
        <dbReference type="SAM" id="MobiDB-lite"/>
    </source>
</evidence>
<dbReference type="GO" id="GO:0034451">
    <property type="term" value="C:centriolar satellite"/>
    <property type="evidence" value="ECO:0007669"/>
    <property type="project" value="TreeGrafter"/>
</dbReference>
<dbReference type="GO" id="GO:0071539">
    <property type="term" value="P:protein localization to centrosome"/>
    <property type="evidence" value="ECO:0007669"/>
    <property type="project" value="InterPro"/>
</dbReference>
<dbReference type="Pfam" id="PF15717">
    <property type="entry name" value="PCM1_C"/>
    <property type="match status" value="1"/>
</dbReference>
<evidence type="ECO:0000259" key="3">
    <source>
        <dbReference type="Pfam" id="PF15717"/>
    </source>
</evidence>
<feature type="compositionally biased region" description="Basic and acidic residues" evidence="2">
    <location>
        <begin position="130"/>
        <end position="142"/>
    </location>
</feature>
<feature type="region of interest" description="Disordered" evidence="2">
    <location>
        <begin position="1"/>
        <end position="26"/>
    </location>
</feature>
<feature type="region of interest" description="Disordered" evidence="2">
    <location>
        <begin position="578"/>
        <end position="654"/>
    </location>
</feature>
<feature type="compositionally biased region" description="Polar residues" evidence="2">
    <location>
        <begin position="607"/>
        <end position="640"/>
    </location>
</feature>
<feature type="compositionally biased region" description="Basic and acidic residues" evidence="2">
    <location>
        <begin position="103"/>
        <end position="119"/>
    </location>
</feature>
<dbReference type="InterPro" id="IPR024138">
    <property type="entry name" value="Pericentriolar_Pcm1"/>
</dbReference>
<sequence length="804" mass="90220">MTNSDNNADGNSPSNSGDNLPARQKGIMERLTSIRGNKQRILDTLREMKEKLADNEEPDRELMAKMIASYDLLSAQEEDYMKIMQQIVSIRENAAEDVEHEVEEVKEKKSEAKKVEGKEGSAVPNAESTETSKERTDENEAEWKEVEEELAKLGSVAGEAVAASIMNEKLIEKLQLHRNKKAALEQLRQRETESQRGVANEALQEVELARLKVAAEQEQIERKRRTLERLRREAVRRGIKLGPGPASEPDIFIEAPPEPKSVTEAKLRAKLNAKKKQNEEEEVEDSSPPVPENLAPPERIPPIADNEELANEGIRPEEQGETQPVGGAPASAKKKKKGKRAREQAKERRDAINASIREKLAAIEARKQRMREIQAQLLRPVITPSEMDDTFQKAQEKLKSLTAMREHLEELRESGEALPEEAAAMLERQLQEEESEAFKDDANVAEQRTTQETIEPTLDHIEQVVQSVRSEFEKAMVGGAGDLAPGYRISTGDSRRLAAIEELIKEQRQLLLSLNAHFRQPITKADRSSCVVVLREFLLSAQPKILREFADVILKLANGEVISGLDGVLQTLLSSADNLPASNTSTEKEEWRGEGEVEQEPEGNGGKSTSPEMTQSVTLTLRKPTANSDAESGREQTLQDQRIEQAKRRLSTSKAKLQKQRTLERVRCFAGDESGEEKTEEELRGLERDICRIIEGVLPWIKEHSEVIADETGMHELRDVLLQRSSAICFPHGAASDLFEKQLSTIVDDTLSQYYGEKVGANREQLIFGISEVLYNELAFFQLMHNIDNMVETKQETFEVASAE</sequence>